<organism evidence="3 4">
    <name type="scientific">Nitzschia inconspicua</name>
    <dbReference type="NCBI Taxonomy" id="303405"/>
    <lineage>
        <taxon>Eukaryota</taxon>
        <taxon>Sar</taxon>
        <taxon>Stramenopiles</taxon>
        <taxon>Ochrophyta</taxon>
        <taxon>Bacillariophyta</taxon>
        <taxon>Bacillariophyceae</taxon>
        <taxon>Bacillariophycidae</taxon>
        <taxon>Bacillariales</taxon>
        <taxon>Bacillariaceae</taxon>
        <taxon>Nitzschia</taxon>
    </lineage>
</organism>
<protein>
    <submittedName>
        <fullName evidence="3">Uncharacterized protein</fullName>
    </submittedName>
</protein>
<reference evidence="3" key="1">
    <citation type="journal article" date="2021" name="Sci. Rep.">
        <title>Diploid genomic architecture of Nitzschia inconspicua, an elite biomass production diatom.</title>
        <authorList>
            <person name="Oliver A."/>
            <person name="Podell S."/>
            <person name="Pinowska A."/>
            <person name="Traller J.C."/>
            <person name="Smith S.R."/>
            <person name="McClure R."/>
            <person name="Beliaev A."/>
            <person name="Bohutskyi P."/>
            <person name="Hill E.A."/>
            <person name="Rabines A."/>
            <person name="Zheng H."/>
            <person name="Allen L.Z."/>
            <person name="Kuo A."/>
            <person name="Grigoriev I.V."/>
            <person name="Allen A.E."/>
            <person name="Hazlebeck D."/>
            <person name="Allen E.E."/>
        </authorList>
    </citation>
    <scope>NUCLEOTIDE SEQUENCE</scope>
    <source>
        <strain evidence="3">Hildebrandi</strain>
    </source>
</reference>
<feature type="transmembrane region" description="Helical" evidence="2">
    <location>
        <begin position="20"/>
        <end position="45"/>
    </location>
</feature>
<comment type="caution">
    <text evidence="3">The sequence shown here is derived from an EMBL/GenBank/DDBJ whole genome shotgun (WGS) entry which is preliminary data.</text>
</comment>
<evidence type="ECO:0000256" key="1">
    <source>
        <dbReference type="SAM" id="MobiDB-lite"/>
    </source>
</evidence>
<keyword evidence="2" id="KW-0812">Transmembrane</keyword>
<dbReference type="EMBL" id="JAGRRH010000013">
    <property type="protein sequence ID" value="KAG7360307.1"/>
    <property type="molecule type" value="Genomic_DNA"/>
</dbReference>
<feature type="compositionally biased region" description="Low complexity" evidence="1">
    <location>
        <begin position="658"/>
        <end position="669"/>
    </location>
</feature>
<evidence type="ECO:0000313" key="3">
    <source>
        <dbReference type="EMBL" id="KAG7360307.1"/>
    </source>
</evidence>
<evidence type="ECO:0000256" key="2">
    <source>
        <dbReference type="SAM" id="Phobius"/>
    </source>
</evidence>
<keyword evidence="4" id="KW-1185">Reference proteome</keyword>
<reference evidence="3" key="2">
    <citation type="submission" date="2021-04" db="EMBL/GenBank/DDBJ databases">
        <authorList>
            <person name="Podell S."/>
        </authorList>
    </citation>
    <scope>NUCLEOTIDE SEQUENCE</scope>
    <source>
        <strain evidence="3">Hildebrandi</strain>
    </source>
</reference>
<accession>A0A9K3LDX4</accession>
<feature type="region of interest" description="Disordered" evidence="1">
    <location>
        <begin position="657"/>
        <end position="676"/>
    </location>
</feature>
<proteinExistence type="predicted"/>
<feature type="transmembrane region" description="Helical" evidence="2">
    <location>
        <begin position="813"/>
        <end position="836"/>
    </location>
</feature>
<evidence type="ECO:0000313" key="4">
    <source>
        <dbReference type="Proteomes" id="UP000693970"/>
    </source>
</evidence>
<name>A0A9K3LDX4_9STRA</name>
<feature type="transmembrane region" description="Helical" evidence="2">
    <location>
        <begin position="1274"/>
        <end position="1296"/>
    </location>
</feature>
<feature type="transmembrane region" description="Helical" evidence="2">
    <location>
        <begin position="515"/>
        <end position="535"/>
    </location>
</feature>
<dbReference type="Proteomes" id="UP000693970">
    <property type="component" value="Unassembled WGS sequence"/>
</dbReference>
<dbReference type="OrthoDB" id="41390at2759"/>
<keyword evidence="2" id="KW-1133">Transmembrane helix</keyword>
<sequence>MPSMLQATCLSPKKSLRTQLFSSFGLAAFLSLFVMVVSSCIAIVTSGEDVKRYARDLMTQQVQERLIRSGELVAEKYSSRIASVEGTLQLLVEAVRDRIVGYPSEEGWEDARHVPFRDYYYDIDPSTRQEFAYPLAQPPVPLDWSVERERYSPFSDSRLLAFPEMLFSTESAAYHFPGTCDPTSGENSLLCFEQNNNVTTGGIFPSVSHEGLYKATGDISVFMKPLYEADPELLNLQVLFYNDGAGSTLKFPAGPVIPLTRTYVSQGCDWIAELQNPYTGKNFGTPEDAAKCRSGEVESRYYNSMETGTAEFILKNGLAASKTATSVDNAITGVAWQGALAASDNRTAILRAGKAIYDRKTNELIGFATADLLEHLLSQYLKNRVLNVDADVYIVRYDTGSIFSVSPNAEYTVFEKLYEYDQIKTEMDQQFDNYLRNLKATAAEGHQESIDQPTFLAPLPSGDIITVSFLPAPPKTFFEAELYKPVAFVVQRMPVDVFRVVDDVENDIDKGIRRALFLSVSLGIGGLLLILVILGRMSAILTSPLTFITRIANQVINNALIDEDESLTVKRRYSYIEGQTCQENIVMSHYTASRCTPKTEVNSLVEEFQKMIKGFSGDGASNVAEPPLFQVKNDLVWHSDFSKLYIPDGLTKKSLRQTSVSTETSETFSGRSQANETIMLPKPDADSEQIDSDEQLQTQSVYYRPFSSRTSQQYFEEDEGGIQDIYEDQPGTICPIPNQQESRGAGVSGAIDPESRTTSVRFSAQRPKIFTPNVVPAPAKINRSPVLQAPKSLAKPMLQHDKSSAKKVCSSSLFWWIVLLMAFPVLITNFIIGAIVSSTVSGSIDVSTQRAEEASIRIETQNLDFVADRKASTLSTLVQSTVRDLHVMSRITNWLFFGGIKRGKSLTETDTASEECKSFVEKNEVCPSYTPERMPCACDWECPQEVSSEFGCQIFDNGTDTRFLQRQNFLVQSQEADSLTGNRRTSSGFPEQFYSPNSTHWWWDISTLPGSQKGPNAAAGYETLFDRVAVASAASVFNFPMYNYATALNKEKPYLGGYLTFEDDGLFLGWTGCSQLHIRLVAFECTVENGATLIDPQLCPEGKFGYDPRCRSWYADGRGKYLNFSIPVHVTAPYEYASSLITASSITSPIANPSTKEYVGQILYDYLPLGLGSKQYFQNEIVSELKAGETGQKQFSINREDGSKEDICLAYAPVTVQILLGTDPRDFGSSVNGSDAFVYSVAVGKPCADFRMPLEKFEDQVNQHIQSIGMIYSILNVVNTFLFVVFAGVAAMYIALPVIRLLNIVIEVNRDGSENLPPLDGGCKEIHGVYNTFSKFNKVVRVSNTAFFGNDLEMAHHFVRDALTLFRSVHDSKAIGIACNNLANTLFAIRFEQANQVQCCENEHYCSIMEALQMYDEAVLSAQHEFEGAADDSEKASFATQLSDRLFNRGLFLLFVAGYDCAPEDARERGYDDVTVARNLHYDVKDYMLSHRLIFSNASSYFNRLLRRINCLAAFYDDVGLREIWDAEVLMEEAYQLAAAAVEVSAKGKCPLFSEVNQTGRRQQLESSAILLAIQSEDYLQAAKIGIRMLVEDSYLLESCFADAAEALLQVMKDEGMAFSRSAVTSTQQSLRRMLKSCRNVSLDTGKNAVFVFELNQKWSNSRMLEELNAECLDLYDTSFSPDDQIAVLASNMNVGVTVELGSKEENEGRQRSSIDVATSLCRLDSIQACLPVALQMLVDSTWSLQSDSFIILVTDGSSLDAIDSSAIRFQVEQWNAERTYLINFLIVGIDIEDDRCKSILESLGTVSRNSSFVHADSKDLTPAFRSISALLHGHTSNQLISFLTMEKF</sequence>
<gene>
    <name evidence="3" type="ORF">IV203_035406</name>
</gene>
<keyword evidence="2" id="KW-0472">Membrane</keyword>